<organism evidence="3 4">
    <name type="scientific">Nocardioides panacihumi</name>
    <dbReference type="NCBI Taxonomy" id="400774"/>
    <lineage>
        <taxon>Bacteria</taxon>
        <taxon>Bacillati</taxon>
        <taxon>Actinomycetota</taxon>
        <taxon>Actinomycetes</taxon>
        <taxon>Propionibacteriales</taxon>
        <taxon>Nocardioidaceae</taxon>
        <taxon>Nocardioides</taxon>
    </lineage>
</organism>
<evidence type="ECO:0000256" key="2">
    <source>
        <dbReference type="SAM" id="Phobius"/>
    </source>
</evidence>
<proteinExistence type="predicted"/>
<keyword evidence="4" id="KW-1185">Reference proteome</keyword>
<feature type="transmembrane region" description="Helical" evidence="2">
    <location>
        <begin position="130"/>
        <end position="152"/>
    </location>
</feature>
<evidence type="ECO:0000256" key="1">
    <source>
        <dbReference type="SAM" id="MobiDB-lite"/>
    </source>
</evidence>
<evidence type="ECO:0000313" key="4">
    <source>
        <dbReference type="Proteomes" id="UP001500571"/>
    </source>
</evidence>
<sequence length="364" mass="38882">MTDGLEADLTELVAERGARALGSPVEYADELRAAAGLEVRVSGRPGRPGAPVGRAVGEAVDGLFDSVRRRAEGLLDRLPSDARPLLAWLRPLWWVARAWIALQVAVWSASAMFGIGYYEEYWDIVPHARGWGWVLLALLVAGSVLVGLGRLWPGGRRGALARTVLLLLNVLAVGLVPTTLAMVRNQSEVRDDAYSAGFDSGYRSGTAAAEPSETGIDHQAGIYSSGRWVTNIYPYDASGKPLVGVQLFDQLGKPISVVSAPECPDDVGGWTVNPVEQDTNCWDVKGTGETVQGRVPYPWTNGATQLENVFPLPTRLQDDLHRAADAFTQPDPPAIGELPLESVPPVSLPGVTPSVQAPPAKAAK</sequence>
<accession>A0ABP5BS56</accession>
<reference evidence="4" key="1">
    <citation type="journal article" date="2019" name="Int. J. Syst. Evol. Microbiol.">
        <title>The Global Catalogue of Microorganisms (GCM) 10K type strain sequencing project: providing services to taxonomists for standard genome sequencing and annotation.</title>
        <authorList>
            <consortium name="The Broad Institute Genomics Platform"/>
            <consortium name="The Broad Institute Genome Sequencing Center for Infectious Disease"/>
            <person name="Wu L."/>
            <person name="Ma J."/>
        </authorList>
    </citation>
    <scope>NUCLEOTIDE SEQUENCE [LARGE SCALE GENOMIC DNA]</scope>
    <source>
        <strain evidence="4">JCM 15309</strain>
    </source>
</reference>
<name>A0ABP5BS56_9ACTN</name>
<keyword evidence="2" id="KW-0812">Transmembrane</keyword>
<dbReference type="EMBL" id="BAAAPB010000001">
    <property type="protein sequence ID" value="GAA1951418.1"/>
    <property type="molecule type" value="Genomic_DNA"/>
</dbReference>
<gene>
    <name evidence="3" type="ORF">GCM10009798_08370</name>
</gene>
<feature type="region of interest" description="Disordered" evidence="1">
    <location>
        <begin position="326"/>
        <end position="364"/>
    </location>
</feature>
<keyword evidence="2" id="KW-0472">Membrane</keyword>
<feature type="transmembrane region" description="Helical" evidence="2">
    <location>
        <begin position="164"/>
        <end position="183"/>
    </location>
</feature>
<evidence type="ECO:0000313" key="3">
    <source>
        <dbReference type="EMBL" id="GAA1951418.1"/>
    </source>
</evidence>
<feature type="compositionally biased region" description="Low complexity" evidence="1">
    <location>
        <begin position="337"/>
        <end position="349"/>
    </location>
</feature>
<protein>
    <submittedName>
        <fullName evidence="3">Uncharacterized protein</fullName>
    </submittedName>
</protein>
<comment type="caution">
    <text evidence="3">The sequence shown here is derived from an EMBL/GenBank/DDBJ whole genome shotgun (WGS) entry which is preliminary data.</text>
</comment>
<keyword evidence="2" id="KW-1133">Transmembrane helix</keyword>
<dbReference type="Proteomes" id="UP001500571">
    <property type="component" value="Unassembled WGS sequence"/>
</dbReference>
<feature type="transmembrane region" description="Helical" evidence="2">
    <location>
        <begin position="98"/>
        <end position="118"/>
    </location>
</feature>